<keyword evidence="4" id="KW-1185">Reference proteome</keyword>
<dbReference type="InterPro" id="IPR012338">
    <property type="entry name" value="Beta-lactam/transpept-like"/>
</dbReference>
<dbReference type="PRINTS" id="PR00922">
    <property type="entry name" value="DADACBPTASE3"/>
</dbReference>
<proteinExistence type="inferred from homology"/>
<dbReference type="NCBIfam" id="TIGR00666">
    <property type="entry name" value="PBP4"/>
    <property type="match status" value="1"/>
</dbReference>
<name>A0ABT7N9T5_9BURK</name>
<organism evidence="3 4">
    <name type="scientific">Variovorax dokdonensis</name>
    <dbReference type="NCBI Taxonomy" id="344883"/>
    <lineage>
        <taxon>Bacteria</taxon>
        <taxon>Pseudomonadati</taxon>
        <taxon>Pseudomonadota</taxon>
        <taxon>Betaproteobacteria</taxon>
        <taxon>Burkholderiales</taxon>
        <taxon>Comamonadaceae</taxon>
        <taxon>Variovorax</taxon>
    </lineage>
</organism>
<dbReference type="Gene3D" id="3.40.710.10">
    <property type="entry name" value="DD-peptidase/beta-lactamase superfamily"/>
    <property type="match status" value="1"/>
</dbReference>
<dbReference type="SUPFAM" id="SSF56601">
    <property type="entry name" value="beta-lactamase/transpeptidase-like"/>
    <property type="match status" value="1"/>
</dbReference>
<dbReference type="Proteomes" id="UP001174908">
    <property type="component" value="Unassembled WGS sequence"/>
</dbReference>
<evidence type="ECO:0000313" key="4">
    <source>
        <dbReference type="Proteomes" id="UP001174908"/>
    </source>
</evidence>
<dbReference type="Gene3D" id="3.50.80.20">
    <property type="entry name" value="D-Ala-D-Ala carboxypeptidase C, peptidase S13"/>
    <property type="match status" value="1"/>
</dbReference>
<dbReference type="InterPro" id="IPR000667">
    <property type="entry name" value="Peptidase_S13"/>
</dbReference>
<reference evidence="3" key="1">
    <citation type="submission" date="2023-06" db="EMBL/GenBank/DDBJ databases">
        <authorList>
            <person name="Jiang Y."/>
            <person name="Liu Q."/>
        </authorList>
    </citation>
    <scope>NUCLEOTIDE SEQUENCE</scope>
    <source>
        <strain evidence="3">CGMCC 1.12089</strain>
    </source>
</reference>
<dbReference type="Pfam" id="PF02113">
    <property type="entry name" value="Peptidase_S13"/>
    <property type="match status" value="1"/>
</dbReference>
<keyword evidence="3" id="KW-0121">Carboxypeptidase</keyword>
<accession>A0ABT7N9T5</accession>
<dbReference type="PANTHER" id="PTHR30023:SF0">
    <property type="entry name" value="PENICILLIN-SENSITIVE CARBOXYPEPTIDASE A"/>
    <property type="match status" value="1"/>
</dbReference>
<dbReference type="PANTHER" id="PTHR30023">
    <property type="entry name" value="D-ALANYL-D-ALANINE CARBOXYPEPTIDASE"/>
    <property type="match status" value="1"/>
</dbReference>
<evidence type="ECO:0000256" key="2">
    <source>
        <dbReference type="ARBA" id="ARBA00022801"/>
    </source>
</evidence>
<evidence type="ECO:0000256" key="1">
    <source>
        <dbReference type="ARBA" id="ARBA00006096"/>
    </source>
</evidence>
<sequence length="518" mass="54415">MPTAISASSRFAASRCAFSFPSSLRPASAAIGQVAVGLALVLCASLACAQDSDAHARQPIAASAGTGQMVALPPEVEAALVQAKVPVDAVSFFVADAEGQQAPRLAWRSQAPMNPASVMKLITTFAGLDILGPAFVWKTPVYIDGQVRNGTLEGNLYIRGSGDPKLVIERLWLLLRRVQAMGITRIRGDIVLDRSAFDTGEPDPGAFDGRPLKSYNAGADALLVNYKTVVLRFAPDPAGRVARLSAEPPLSGVDIPASVPLSNSKGCGNWRAALRADFQSARFSFGGGLPAECGDVAWPLAYPEPASFAARAVAGLWSEMGGSVGGAVRDGRIPQGLAPAFETESPPLAEVVRDINKYSNNVMADQLFLTLGLQQRRRGTFGASRGVMRQWWNDRMGTGDGGPLVDNGSGLSMEGRVTAGGLAHMLQVAWRSPVMSELMASLPVVGVDGTLRRRNLRSGATAHLKSGTMPEYGVSGLAGYVDGNSGRRYVLVALANHANAAAARSAFDALVDWTATDN</sequence>
<comment type="similarity">
    <text evidence="1">Belongs to the peptidase S13 family.</text>
</comment>
<dbReference type="GO" id="GO:0009002">
    <property type="term" value="F:serine-type D-Ala-D-Ala carboxypeptidase activity"/>
    <property type="evidence" value="ECO:0007669"/>
    <property type="project" value="UniProtKB-EC"/>
</dbReference>
<evidence type="ECO:0000313" key="3">
    <source>
        <dbReference type="EMBL" id="MDM0044707.1"/>
    </source>
</evidence>
<keyword evidence="2 3" id="KW-0378">Hydrolase</keyword>
<keyword evidence="3" id="KW-0645">Protease</keyword>
<dbReference type="EC" id="3.4.16.4" evidence="3"/>
<dbReference type="EMBL" id="JASZYV010000002">
    <property type="protein sequence ID" value="MDM0044707.1"/>
    <property type="molecule type" value="Genomic_DNA"/>
</dbReference>
<gene>
    <name evidence="3" type="primary">dacB</name>
    <name evidence="3" type="ORF">QTH91_09460</name>
</gene>
<dbReference type="RefSeq" id="WP_286659826.1">
    <property type="nucleotide sequence ID" value="NZ_JASZYV010000002.1"/>
</dbReference>
<protein>
    <submittedName>
        <fullName evidence="3">D-alanyl-D-alanine carboxypeptidase/D-alanyl-D-alanine-endopeptidase</fullName>
        <ecNumber evidence="3">3.4.16.4</ecNumber>
    </submittedName>
</protein>
<comment type="caution">
    <text evidence="3">The sequence shown here is derived from an EMBL/GenBank/DDBJ whole genome shotgun (WGS) entry which is preliminary data.</text>
</comment>